<dbReference type="RefSeq" id="WP_025797644.1">
    <property type="nucleotide sequence ID" value="NZ_CP009706.1"/>
</dbReference>
<protein>
    <submittedName>
        <fullName evidence="1">Uncharacterized protein</fullName>
    </submittedName>
</protein>
<dbReference type="OrthoDB" id="6463805at2"/>
<evidence type="ECO:0000313" key="2">
    <source>
        <dbReference type="Proteomes" id="UP000029986"/>
    </source>
</evidence>
<name>A0A097R4I0_HAFAL</name>
<organism evidence="1 2">
    <name type="scientific">Hafnia alvei FB1</name>
    <dbReference type="NCBI Taxonomy" id="1453496"/>
    <lineage>
        <taxon>Bacteria</taxon>
        <taxon>Pseudomonadati</taxon>
        <taxon>Pseudomonadota</taxon>
        <taxon>Gammaproteobacteria</taxon>
        <taxon>Enterobacterales</taxon>
        <taxon>Hafniaceae</taxon>
        <taxon>Hafnia</taxon>
    </lineage>
</organism>
<dbReference type="AlphaFoldDB" id="A0A097R4I0"/>
<dbReference type="eggNOG" id="ENOG50333NM">
    <property type="taxonomic scope" value="Bacteria"/>
</dbReference>
<proteinExistence type="predicted"/>
<dbReference type="PATRIC" id="fig|1453496.5.peg.3147"/>
<sequence length="163" mass="18806">MKNKMSLEQMVEYMKSSNSNIPDWLLDINRLNSGAELSRDEMLEYAECFCSQARSVEALTYLIECEKRFGLAANGGRIFVYGNVIIQIDKRVIEVLLQYQIESVILERGSADRYISVMQFYLDDRQKRQQEGSTWMIDFIDEVLISGSKFLVSGEIPPAIEMH</sequence>
<dbReference type="HOGENOM" id="CLU_136850_0_0_6"/>
<gene>
    <name evidence="1" type="ORF">AT03_15375</name>
</gene>
<keyword evidence="2" id="KW-1185">Reference proteome</keyword>
<dbReference type="Proteomes" id="UP000029986">
    <property type="component" value="Chromosome"/>
</dbReference>
<dbReference type="KEGG" id="hav:AT03_15375"/>
<dbReference type="EMBL" id="CP009706">
    <property type="protein sequence ID" value="AIU73636.1"/>
    <property type="molecule type" value="Genomic_DNA"/>
</dbReference>
<evidence type="ECO:0000313" key="1">
    <source>
        <dbReference type="EMBL" id="AIU73636.1"/>
    </source>
</evidence>
<reference evidence="1 2" key="1">
    <citation type="journal article" date="2014" name="Gut Pathog.">
        <title>Gene clusters of Hafnia alvei strain FB1 important in survival and pathogenesis: a draft genome perspective.</title>
        <authorList>
            <person name="Tan J.Y."/>
            <person name="Yin W.F."/>
            <person name="Chan K.G."/>
        </authorList>
    </citation>
    <scope>NUCLEOTIDE SEQUENCE [LARGE SCALE GENOMIC DNA]</scope>
    <source>
        <strain evidence="1 2">FB1</strain>
    </source>
</reference>
<accession>A0A097R4I0</accession>